<comment type="subcellular location">
    <subcellularLocation>
        <location evidence="1">Cytoplasm</location>
    </subcellularLocation>
</comment>
<name>A0A226EK96_FOLCA</name>
<dbReference type="GO" id="GO:0004869">
    <property type="term" value="F:cysteine-type endopeptidase inhibitor activity"/>
    <property type="evidence" value="ECO:0007669"/>
    <property type="project" value="UniProtKB-KW"/>
</dbReference>
<keyword evidence="6" id="KW-0732">Signal</keyword>
<keyword evidence="5" id="KW-0789">Thiol protease inhibitor</keyword>
<dbReference type="InterPro" id="IPR046350">
    <property type="entry name" value="Cystatin_sf"/>
</dbReference>
<evidence type="ECO:0000256" key="1">
    <source>
        <dbReference type="ARBA" id="ARBA00004496"/>
    </source>
</evidence>
<dbReference type="AlphaFoldDB" id="A0A226EK96"/>
<dbReference type="SUPFAM" id="SSF54403">
    <property type="entry name" value="Cystatin/monellin"/>
    <property type="match status" value="1"/>
</dbReference>
<evidence type="ECO:0000313" key="9">
    <source>
        <dbReference type="Proteomes" id="UP000198287"/>
    </source>
</evidence>
<protein>
    <submittedName>
        <fullName evidence="8">Cystatin-A2</fullName>
    </submittedName>
</protein>
<dbReference type="OMA" id="FHLRIYK"/>
<feature type="signal peptide" evidence="6">
    <location>
        <begin position="1"/>
        <end position="23"/>
    </location>
</feature>
<keyword evidence="3" id="KW-0963">Cytoplasm</keyword>
<proteinExistence type="inferred from homology"/>
<dbReference type="PROSITE" id="PS00287">
    <property type="entry name" value="CYSTATIN"/>
    <property type="match status" value="1"/>
</dbReference>
<organism evidence="8 9">
    <name type="scientific">Folsomia candida</name>
    <name type="common">Springtail</name>
    <dbReference type="NCBI Taxonomy" id="158441"/>
    <lineage>
        <taxon>Eukaryota</taxon>
        <taxon>Metazoa</taxon>
        <taxon>Ecdysozoa</taxon>
        <taxon>Arthropoda</taxon>
        <taxon>Hexapoda</taxon>
        <taxon>Collembola</taxon>
        <taxon>Entomobryomorpha</taxon>
        <taxon>Isotomoidea</taxon>
        <taxon>Isotomidae</taxon>
        <taxon>Proisotominae</taxon>
        <taxon>Folsomia</taxon>
    </lineage>
</organism>
<evidence type="ECO:0000259" key="7">
    <source>
        <dbReference type="Pfam" id="PF00031"/>
    </source>
</evidence>
<dbReference type="Pfam" id="PF00031">
    <property type="entry name" value="Cystatin"/>
    <property type="match status" value="1"/>
</dbReference>
<dbReference type="GO" id="GO:0005829">
    <property type="term" value="C:cytosol"/>
    <property type="evidence" value="ECO:0007669"/>
    <property type="project" value="TreeGrafter"/>
</dbReference>
<dbReference type="InterPro" id="IPR001713">
    <property type="entry name" value="Prot_inh_stefin"/>
</dbReference>
<evidence type="ECO:0000256" key="2">
    <source>
        <dbReference type="ARBA" id="ARBA00009403"/>
    </source>
</evidence>
<dbReference type="InterPro" id="IPR018073">
    <property type="entry name" value="Prot_inh_cystat_CS"/>
</dbReference>
<feature type="domain" description="Cystatin" evidence="7">
    <location>
        <begin position="67"/>
        <end position="103"/>
    </location>
</feature>
<dbReference type="PANTHER" id="PTHR11414:SF21">
    <property type="entry name" value="CYSTATIN 14A, TANDEM DUPLICATE 1-RELATED"/>
    <property type="match status" value="1"/>
</dbReference>
<keyword evidence="9" id="KW-1185">Reference proteome</keyword>
<dbReference type="PANTHER" id="PTHR11414">
    <property type="entry name" value="CYSTATIN FAMILY MEMBER"/>
    <property type="match status" value="1"/>
</dbReference>
<dbReference type="Proteomes" id="UP000198287">
    <property type="component" value="Unassembled WGS sequence"/>
</dbReference>
<dbReference type="InterPro" id="IPR000010">
    <property type="entry name" value="Cystatin_dom"/>
</dbReference>
<dbReference type="EMBL" id="LNIX01000003">
    <property type="protein sequence ID" value="OXA57527.1"/>
    <property type="molecule type" value="Genomic_DNA"/>
</dbReference>
<evidence type="ECO:0000256" key="5">
    <source>
        <dbReference type="ARBA" id="ARBA00022704"/>
    </source>
</evidence>
<evidence type="ECO:0000256" key="6">
    <source>
        <dbReference type="SAM" id="SignalP"/>
    </source>
</evidence>
<keyword evidence="4" id="KW-0646">Protease inhibitor</keyword>
<sequence>MKVFLGTFVFGLVLLAAVTMIHSERLVGGVGDEKEVDDDVKGVVASLSDSIKTAAFTSLTQSGENADATKFKNSSIDVLSYKTQVVAGLNYFVKVRIDGKIFHLRIYKHFSGSLELSKVAGPKPESDPIAYFQ</sequence>
<accession>A0A226EK96</accession>
<comment type="caution">
    <text evidence="8">The sequence shown here is derived from an EMBL/GenBank/DDBJ whole genome shotgun (WGS) entry which is preliminary data.</text>
</comment>
<evidence type="ECO:0000256" key="4">
    <source>
        <dbReference type="ARBA" id="ARBA00022690"/>
    </source>
</evidence>
<dbReference type="Gene3D" id="3.10.450.10">
    <property type="match status" value="1"/>
</dbReference>
<gene>
    <name evidence="8" type="ORF">Fcan01_07167</name>
</gene>
<evidence type="ECO:0000313" key="8">
    <source>
        <dbReference type="EMBL" id="OXA57527.1"/>
    </source>
</evidence>
<dbReference type="OrthoDB" id="8192930at2759"/>
<feature type="chain" id="PRO_5012217728" evidence="6">
    <location>
        <begin position="24"/>
        <end position="133"/>
    </location>
</feature>
<evidence type="ECO:0000256" key="3">
    <source>
        <dbReference type="ARBA" id="ARBA00022490"/>
    </source>
</evidence>
<reference evidence="8 9" key="1">
    <citation type="submission" date="2015-12" db="EMBL/GenBank/DDBJ databases">
        <title>The genome of Folsomia candida.</title>
        <authorList>
            <person name="Faddeeva A."/>
            <person name="Derks M.F."/>
            <person name="Anvar Y."/>
            <person name="Smit S."/>
            <person name="Van Straalen N."/>
            <person name="Roelofs D."/>
        </authorList>
    </citation>
    <scope>NUCLEOTIDE SEQUENCE [LARGE SCALE GENOMIC DNA]</scope>
    <source>
        <strain evidence="8 9">VU population</strain>
        <tissue evidence="8">Whole body</tissue>
    </source>
</reference>
<comment type="similarity">
    <text evidence="2">Belongs to the cystatin family.</text>
</comment>